<feature type="compositionally biased region" description="Basic and acidic residues" evidence="1">
    <location>
        <begin position="247"/>
        <end position="257"/>
    </location>
</feature>
<protein>
    <submittedName>
        <fullName evidence="2">Uncharacterized protein</fullName>
    </submittedName>
</protein>
<dbReference type="GeneID" id="19900081"/>
<reference evidence="3" key="1">
    <citation type="submission" date="2012-06" db="EMBL/GenBank/DDBJ databases">
        <title>The genome sequence of Coniosporium apollinis CBS 100218.</title>
        <authorList>
            <consortium name="The Broad Institute Genome Sequencing Platform"/>
            <person name="Cuomo C."/>
            <person name="Gorbushina A."/>
            <person name="Noack S."/>
            <person name="Walker B."/>
            <person name="Young S.K."/>
            <person name="Zeng Q."/>
            <person name="Gargeya S."/>
            <person name="Fitzgerald M."/>
            <person name="Haas B."/>
            <person name="Abouelleil A."/>
            <person name="Alvarado L."/>
            <person name="Arachchi H.M."/>
            <person name="Berlin A.M."/>
            <person name="Chapman S.B."/>
            <person name="Goldberg J."/>
            <person name="Griggs A."/>
            <person name="Gujja S."/>
            <person name="Hansen M."/>
            <person name="Howarth C."/>
            <person name="Imamovic A."/>
            <person name="Larimer J."/>
            <person name="McCowan C."/>
            <person name="Montmayeur A."/>
            <person name="Murphy C."/>
            <person name="Neiman D."/>
            <person name="Pearson M."/>
            <person name="Priest M."/>
            <person name="Roberts A."/>
            <person name="Saif S."/>
            <person name="Shea T."/>
            <person name="Sisk P."/>
            <person name="Sykes S."/>
            <person name="Wortman J."/>
            <person name="Nusbaum C."/>
            <person name="Birren B."/>
        </authorList>
    </citation>
    <scope>NUCLEOTIDE SEQUENCE [LARGE SCALE GENOMIC DNA]</scope>
    <source>
        <strain evidence="3">CBS 100218</strain>
    </source>
</reference>
<dbReference type="HOGENOM" id="CLU_1030653_0_0_1"/>
<name>R7YNS8_CONA1</name>
<dbReference type="EMBL" id="JH767563">
    <property type="protein sequence ID" value="EON63542.1"/>
    <property type="molecule type" value="Genomic_DNA"/>
</dbReference>
<feature type="region of interest" description="Disordered" evidence="1">
    <location>
        <begin position="203"/>
        <end position="270"/>
    </location>
</feature>
<dbReference type="RefSeq" id="XP_007778859.1">
    <property type="nucleotide sequence ID" value="XM_007780669.1"/>
</dbReference>
<gene>
    <name evidence="2" type="ORF">W97_02770</name>
</gene>
<evidence type="ECO:0000313" key="3">
    <source>
        <dbReference type="Proteomes" id="UP000016924"/>
    </source>
</evidence>
<proteinExistence type="predicted"/>
<sequence length="270" mass="29933">MDEAFATTGAYVGNPLEQMPRIKVAEDGNSDAETDKEPDSDYYDTKTGPPKEDNERTLIRRVRRAKDLGTEVGAAAYSEEEEQFRLLLDLDPINEYTEHDLDNTPVLRRAIKLLYRERMGQRAYTDKTSIHIQYDQIHASLEAAILDDMAQETLAEAWKSKDKAGKGKAGKKKPPEAKKSQKRKGPTALPALAALVNLRKKAKIAHEGGEASEPLEDKQSAGDEDEVMADTLAEQCPRMDLSNVSAESKRSKEEHKPIRIGAAGLSAEIE</sequence>
<evidence type="ECO:0000313" key="2">
    <source>
        <dbReference type="EMBL" id="EON63542.1"/>
    </source>
</evidence>
<evidence type="ECO:0000256" key="1">
    <source>
        <dbReference type="SAM" id="MobiDB-lite"/>
    </source>
</evidence>
<feature type="region of interest" description="Disordered" evidence="1">
    <location>
        <begin position="1"/>
        <end position="56"/>
    </location>
</feature>
<organism evidence="2 3">
    <name type="scientific">Coniosporium apollinis (strain CBS 100218)</name>
    <name type="common">Rock-inhabiting black yeast</name>
    <dbReference type="NCBI Taxonomy" id="1168221"/>
    <lineage>
        <taxon>Eukaryota</taxon>
        <taxon>Fungi</taxon>
        <taxon>Dikarya</taxon>
        <taxon>Ascomycota</taxon>
        <taxon>Pezizomycotina</taxon>
        <taxon>Dothideomycetes</taxon>
        <taxon>Dothideomycetes incertae sedis</taxon>
        <taxon>Coniosporium</taxon>
    </lineage>
</organism>
<dbReference type="Proteomes" id="UP000016924">
    <property type="component" value="Unassembled WGS sequence"/>
</dbReference>
<keyword evidence="3" id="KW-1185">Reference proteome</keyword>
<feature type="region of interest" description="Disordered" evidence="1">
    <location>
        <begin position="158"/>
        <end position="189"/>
    </location>
</feature>
<accession>R7YNS8</accession>
<feature type="compositionally biased region" description="Basic and acidic residues" evidence="1">
    <location>
        <begin position="204"/>
        <end position="221"/>
    </location>
</feature>
<dbReference type="AlphaFoldDB" id="R7YNS8"/>